<proteinExistence type="inferred from homology"/>
<comment type="similarity">
    <text evidence="1">Belongs to the bacterial PQQ dehydrogenase family.</text>
</comment>
<keyword evidence="2 11" id="KW-0349">Heme</keyword>
<dbReference type="InterPro" id="IPR011047">
    <property type="entry name" value="Quinoprotein_ADH-like_sf"/>
</dbReference>
<dbReference type="GO" id="GO:0030288">
    <property type="term" value="C:outer membrane-bounded periplasmic space"/>
    <property type="evidence" value="ECO:0007669"/>
    <property type="project" value="InterPro"/>
</dbReference>
<evidence type="ECO:0000256" key="14">
    <source>
        <dbReference type="SAM" id="SignalP"/>
    </source>
</evidence>
<dbReference type="SUPFAM" id="SSF50998">
    <property type="entry name" value="Quinoprotein alcohol dehydrogenase-like"/>
    <property type="match status" value="1"/>
</dbReference>
<comment type="caution">
    <text evidence="16">The sequence shown here is derived from an EMBL/GenBank/DDBJ whole genome shotgun (WGS) entry which is preliminary data.</text>
</comment>
<feature type="binding site" description="axial binding residue" evidence="12">
    <location>
        <position position="670"/>
    </location>
    <ligand>
        <name>heme c</name>
        <dbReference type="ChEBI" id="CHEBI:61717"/>
    </ligand>
    <ligandPart>
        <name>Fe</name>
        <dbReference type="ChEBI" id="CHEBI:18248"/>
    </ligandPart>
</feature>
<dbReference type="InterPro" id="IPR002372">
    <property type="entry name" value="PQQ_rpt_dom"/>
</dbReference>
<dbReference type="PANTHER" id="PTHR32303">
    <property type="entry name" value="QUINOPROTEIN ALCOHOL DEHYDROGENASE (CYTOCHROME C)"/>
    <property type="match status" value="1"/>
</dbReference>
<dbReference type="OrthoDB" id="9794322at2"/>
<dbReference type="SMART" id="SM00564">
    <property type="entry name" value="PQQ"/>
    <property type="match status" value="5"/>
</dbReference>
<comment type="cofactor">
    <cofactor evidence="12">
        <name>Ca(2+)</name>
        <dbReference type="ChEBI" id="CHEBI:29108"/>
    </cofactor>
    <text evidence="12">Binds 1 Ca(2+) ion per subunit.</text>
</comment>
<evidence type="ECO:0000256" key="2">
    <source>
        <dbReference type="ARBA" id="ARBA00022617"/>
    </source>
</evidence>
<evidence type="ECO:0000256" key="1">
    <source>
        <dbReference type="ARBA" id="ARBA00008156"/>
    </source>
</evidence>
<feature type="active site" description="Proton acceptor" evidence="10">
    <location>
        <position position="324"/>
    </location>
</feature>
<feature type="binding site" description="covalent" evidence="11">
    <location>
        <position position="628"/>
    </location>
    <ligand>
        <name>heme c</name>
        <dbReference type="ChEBI" id="CHEBI:61717"/>
    </ligand>
</feature>
<dbReference type="PROSITE" id="PS51257">
    <property type="entry name" value="PROKAR_LIPOPROTEIN"/>
    <property type="match status" value="1"/>
</dbReference>
<evidence type="ECO:0000256" key="13">
    <source>
        <dbReference type="PIRSR" id="PIRSR617512-4"/>
    </source>
</evidence>
<protein>
    <submittedName>
        <fullName evidence="16">PQQ-dependent dehydrogenase, methanol/ethanol family</fullName>
    </submittedName>
</protein>
<dbReference type="InterPro" id="IPR009056">
    <property type="entry name" value="Cyt_c-like_dom"/>
</dbReference>
<feature type="domain" description="Cytochrome c" evidence="15">
    <location>
        <begin position="615"/>
        <end position="693"/>
    </location>
</feature>
<feature type="binding site" description="covalent" evidence="11">
    <location>
        <position position="631"/>
    </location>
    <ligand>
        <name>heme c</name>
        <dbReference type="ChEBI" id="CHEBI:61717"/>
    </ligand>
</feature>
<dbReference type="EMBL" id="PDEM01000007">
    <property type="protein sequence ID" value="PHZ86597.1"/>
    <property type="molecule type" value="Genomic_DNA"/>
</dbReference>
<feature type="binding site" evidence="11">
    <location>
        <begin position="201"/>
        <end position="202"/>
    </location>
    <ligand>
        <name>pyrroloquinoline quinone</name>
        <dbReference type="ChEBI" id="CHEBI:58442"/>
    </ligand>
</feature>
<keyword evidence="3 12" id="KW-0479">Metal-binding</keyword>
<dbReference type="InterPro" id="IPR001479">
    <property type="entry name" value="Quinoprotein_DH_CS"/>
</dbReference>
<evidence type="ECO:0000259" key="15">
    <source>
        <dbReference type="PROSITE" id="PS51007"/>
    </source>
</evidence>
<feature type="binding site" evidence="12">
    <location>
        <position position="279"/>
    </location>
    <ligand>
        <name>Ca(2+)</name>
        <dbReference type="ChEBI" id="CHEBI:29108"/>
    </ligand>
</feature>
<feature type="chain" id="PRO_5013908736" evidence="14">
    <location>
        <begin position="21"/>
        <end position="708"/>
    </location>
</feature>
<dbReference type="NCBIfam" id="TIGR03075">
    <property type="entry name" value="PQQ_enz_alc_DH"/>
    <property type="match status" value="1"/>
</dbReference>
<dbReference type="Pfam" id="PF13442">
    <property type="entry name" value="Cytochrome_CBB3"/>
    <property type="match status" value="1"/>
</dbReference>
<evidence type="ECO:0000256" key="11">
    <source>
        <dbReference type="PIRSR" id="PIRSR617512-2"/>
    </source>
</evidence>
<accession>A0A2G4YW81</accession>
<gene>
    <name evidence="16" type="ORF">CRD36_01575</name>
</gene>
<evidence type="ECO:0000256" key="12">
    <source>
        <dbReference type="PIRSR" id="PIRSR617512-3"/>
    </source>
</evidence>
<dbReference type="GO" id="GO:0020037">
    <property type="term" value="F:heme binding"/>
    <property type="evidence" value="ECO:0007669"/>
    <property type="project" value="InterPro"/>
</dbReference>
<feature type="binding site" evidence="11">
    <location>
        <position position="259"/>
    </location>
    <ligand>
        <name>pyrroloquinoline quinone</name>
        <dbReference type="ChEBI" id="CHEBI:58442"/>
    </ligand>
</feature>
<comment type="cofactor">
    <cofactor evidence="11">
        <name>pyrroloquinoline quinone</name>
        <dbReference type="ChEBI" id="CHEBI:58442"/>
    </cofactor>
    <text evidence="11">Binds 1 PQQ group per subunit.</text>
</comment>
<evidence type="ECO:0000256" key="3">
    <source>
        <dbReference type="ARBA" id="ARBA00022723"/>
    </source>
</evidence>
<evidence type="ECO:0000256" key="10">
    <source>
        <dbReference type="PIRSR" id="PIRSR617512-1"/>
    </source>
</evidence>
<reference evidence="16 17" key="1">
    <citation type="submission" date="2017-10" db="EMBL/GenBank/DDBJ databases">
        <title>Frigbacter circumglobatus gen. nov. sp. nov., isolated from sediment cultured in situ.</title>
        <authorList>
            <person name="Zhao Z."/>
        </authorList>
    </citation>
    <scope>NUCLEOTIDE SEQUENCE [LARGE SCALE GENOMIC DNA]</scope>
    <source>
        <strain evidence="16 17">ZYL</strain>
    </source>
</reference>
<keyword evidence="5 12" id="KW-0106">Calcium</keyword>
<feature type="binding site" evidence="11">
    <location>
        <position position="562"/>
    </location>
    <ligand>
        <name>pyrroloquinoline quinone</name>
        <dbReference type="ChEBI" id="CHEBI:58442"/>
    </ligand>
</feature>
<dbReference type="GO" id="GO:0005509">
    <property type="term" value="F:calcium ion binding"/>
    <property type="evidence" value="ECO:0007669"/>
    <property type="project" value="InterPro"/>
</dbReference>
<dbReference type="AlphaFoldDB" id="A0A2G4YW81"/>
<evidence type="ECO:0000256" key="8">
    <source>
        <dbReference type="ARBA" id="ARBA00023004"/>
    </source>
</evidence>
<feature type="binding site" evidence="11">
    <location>
        <position position="185"/>
    </location>
    <ligand>
        <name>pyrroloquinoline quinone</name>
        <dbReference type="ChEBI" id="CHEBI:58442"/>
    </ligand>
</feature>
<feature type="binding site" evidence="11">
    <location>
        <position position="351"/>
    </location>
    <ligand>
        <name>pyrroloquinoline quinone</name>
        <dbReference type="ChEBI" id="CHEBI:58442"/>
    </ligand>
</feature>
<dbReference type="Gene3D" id="1.10.760.10">
    <property type="entry name" value="Cytochrome c-like domain"/>
    <property type="match status" value="1"/>
</dbReference>
<dbReference type="CDD" id="cd10279">
    <property type="entry name" value="PQQ_ADH_II"/>
    <property type="match status" value="1"/>
</dbReference>
<keyword evidence="7" id="KW-0560">Oxidoreductase</keyword>
<dbReference type="InterPro" id="IPR017512">
    <property type="entry name" value="PQQ_MeOH/EtOH_DH"/>
</dbReference>
<dbReference type="Gene3D" id="2.140.10.10">
    <property type="entry name" value="Quinoprotein alcohol dehydrogenase-like superfamily"/>
    <property type="match status" value="1"/>
</dbReference>
<dbReference type="GO" id="GO:0016614">
    <property type="term" value="F:oxidoreductase activity, acting on CH-OH group of donors"/>
    <property type="evidence" value="ECO:0007669"/>
    <property type="project" value="InterPro"/>
</dbReference>
<dbReference type="InParanoid" id="A0A2G4YW81"/>
<dbReference type="SUPFAM" id="SSF46626">
    <property type="entry name" value="Cytochrome c"/>
    <property type="match status" value="1"/>
</dbReference>
<feature type="binding site" evidence="12">
    <location>
        <position position="324"/>
    </location>
    <ligand>
        <name>Ca(2+)</name>
        <dbReference type="ChEBI" id="CHEBI:29108"/>
    </ligand>
</feature>
<keyword evidence="17" id="KW-1185">Reference proteome</keyword>
<keyword evidence="9 13" id="KW-1015">Disulfide bond</keyword>
<keyword evidence="8 12" id="KW-0408">Iron</keyword>
<evidence type="ECO:0000256" key="6">
    <source>
        <dbReference type="ARBA" id="ARBA00022891"/>
    </source>
</evidence>
<comment type="cofactor">
    <cofactor evidence="11">
        <name>heme c</name>
        <dbReference type="ChEBI" id="CHEBI:61717"/>
    </cofactor>
    <text evidence="11">Binds 1 heme c group per subunit.</text>
</comment>
<evidence type="ECO:0000256" key="4">
    <source>
        <dbReference type="ARBA" id="ARBA00022729"/>
    </source>
</evidence>
<evidence type="ECO:0000313" key="17">
    <source>
        <dbReference type="Proteomes" id="UP000229730"/>
    </source>
</evidence>
<name>A0A2G4YW81_9PROT</name>
<dbReference type="GO" id="GO:0009055">
    <property type="term" value="F:electron transfer activity"/>
    <property type="evidence" value="ECO:0007669"/>
    <property type="project" value="InterPro"/>
</dbReference>
<dbReference type="PROSITE" id="PS00364">
    <property type="entry name" value="BACTERIAL_PQQ_2"/>
    <property type="match status" value="1"/>
</dbReference>
<dbReference type="PROSITE" id="PS51007">
    <property type="entry name" value="CYTC"/>
    <property type="match status" value="1"/>
</dbReference>
<evidence type="ECO:0000256" key="5">
    <source>
        <dbReference type="ARBA" id="ARBA00022837"/>
    </source>
</evidence>
<keyword evidence="6 11" id="KW-0634">PQQ</keyword>
<evidence type="ECO:0000256" key="7">
    <source>
        <dbReference type="ARBA" id="ARBA00023002"/>
    </source>
</evidence>
<dbReference type="InterPro" id="IPR036909">
    <property type="entry name" value="Cyt_c-like_dom_sf"/>
</dbReference>
<feature type="signal peptide" evidence="14">
    <location>
        <begin position="1"/>
        <end position="20"/>
    </location>
</feature>
<dbReference type="RefSeq" id="WP_099470973.1">
    <property type="nucleotide sequence ID" value="NZ_CP041025.1"/>
</dbReference>
<feature type="binding site" description="axial binding residue" evidence="12">
    <location>
        <position position="632"/>
    </location>
    <ligand>
        <name>heme c</name>
        <dbReference type="ChEBI" id="CHEBI:61717"/>
    </ligand>
    <ligandPart>
        <name>Fe</name>
        <dbReference type="ChEBI" id="CHEBI:18248"/>
    </ligandPart>
</feature>
<sequence length="708" mass="78091">MKPVQSALLSLMALALTACGAEKTTQDMTVATVDAARILAADQEPQNWLSHGRTYDEQRYSPLDQITDKNVGDLGLAWHYDFDTHRGLEATPIVVDGVMYVTGSWSRVYALDAVTGDLLWEYDPEVPGEWAVNACCDVVNRGVAVWQGKVYFGTLDGRLIALDATTGKPVWDVLTIDRKYPYSITGAPRIVKGKVIIGNGGAEFGVRGYVGAYDALTGERVWRFYTVPGNPADGFESPAMAEAAKTWTGEWWKLGGGGTVWDSLAYDAELDLLYVGTGNGSPWNQALRSPDGGDNLFLSSIIAVRPDTGEYVWHYQTTPGEMWDYTATQHMVLVDVEIDGRMRKTLMQAPKNGFFYVLDRETGELISGKNYVAINWASHIDTKTGRPVEDPRARYYQNPWLAFPNPLGGHNWHPMSYNPEERIMYIPAQEVPFLYAPDKDFKAIRPGINLGIDMAAASMPDDKEAKDQIMSMIKGHISAWDPVAQKELWRVQHPGPWNGGLLNTKGKLLFQGNAAGYFVAYDARNGAKLWSFPAQTGIVASPVTYSVDGEQYVAILAGWGGVFPLLAGEAALKSGKVSNNSRILTFKLGGRDSLPDWKYVEPELPAPPPMTNDPRQVSAGNALYHRFCSSCHGDKAVSGGVLPDLRYSTALQNEVWFDITEDGILKENGMVSFKDQLSGAQLEDIRQYVIERAHYLKKISGKTDSLSQ</sequence>
<feature type="binding site" evidence="11">
    <location>
        <position position="141"/>
    </location>
    <ligand>
        <name>pyrroloquinoline quinone</name>
        <dbReference type="ChEBI" id="CHEBI:58442"/>
    </ligand>
</feature>
<keyword evidence="4 14" id="KW-0732">Signal</keyword>
<dbReference type="Pfam" id="PF01011">
    <property type="entry name" value="PQQ"/>
    <property type="match status" value="2"/>
</dbReference>
<dbReference type="GO" id="GO:0016020">
    <property type="term" value="C:membrane"/>
    <property type="evidence" value="ECO:0007669"/>
    <property type="project" value="InterPro"/>
</dbReference>
<organism evidence="16 17">
    <name type="scientific">Paremcibacter congregatus</name>
    <dbReference type="NCBI Taxonomy" id="2043170"/>
    <lineage>
        <taxon>Bacteria</taxon>
        <taxon>Pseudomonadati</taxon>
        <taxon>Pseudomonadota</taxon>
        <taxon>Alphaproteobacteria</taxon>
        <taxon>Emcibacterales</taxon>
        <taxon>Emcibacteraceae</taxon>
        <taxon>Paremcibacter</taxon>
    </lineage>
</organism>
<dbReference type="FunFam" id="2.140.10.10:FF:000003">
    <property type="entry name" value="Methanol dehydrogenase, large subunit"/>
    <property type="match status" value="1"/>
</dbReference>
<dbReference type="Proteomes" id="UP000229730">
    <property type="component" value="Unassembled WGS sequence"/>
</dbReference>
<feature type="disulfide bond" evidence="13">
    <location>
        <begin position="135"/>
        <end position="136"/>
    </location>
</feature>
<dbReference type="InterPro" id="IPR018391">
    <property type="entry name" value="PQQ_b-propeller_rpt"/>
</dbReference>
<evidence type="ECO:0000313" key="16">
    <source>
        <dbReference type="EMBL" id="PHZ86597.1"/>
    </source>
</evidence>
<dbReference type="FunCoup" id="A0A2G4YW81">
    <property type="interactions" value="69"/>
</dbReference>
<dbReference type="GO" id="GO:0070968">
    <property type="term" value="F:pyrroloquinoline quinone binding"/>
    <property type="evidence" value="ECO:0007669"/>
    <property type="project" value="UniProtKB-ARBA"/>
</dbReference>
<feature type="binding site" evidence="12">
    <location>
        <position position="203"/>
    </location>
    <ligand>
        <name>Ca(2+)</name>
        <dbReference type="ChEBI" id="CHEBI:29108"/>
    </ligand>
</feature>
<evidence type="ECO:0000256" key="9">
    <source>
        <dbReference type="ARBA" id="ARBA00023157"/>
    </source>
</evidence>
<feature type="binding site" evidence="11">
    <location>
        <begin position="411"/>
        <end position="412"/>
    </location>
    <ligand>
        <name>pyrroloquinoline quinone</name>
        <dbReference type="ChEBI" id="CHEBI:58442"/>
    </ligand>
</feature>
<feature type="binding site" evidence="11">
    <location>
        <position position="89"/>
    </location>
    <ligand>
        <name>pyrroloquinoline quinone</name>
        <dbReference type="ChEBI" id="CHEBI:58442"/>
    </ligand>
</feature>